<reference evidence="1 2" key="1">
    <citation type="journal article" date="2011" name="J. Bacteriol.">
        <title>Genome sequence of the repetitive-sequence-rich Mycoplasma fermentans strain M64.</title>
        <authorList>
            <person name="Shu H.W."/>
            <person name="Liu T.T."/>
            <person name="Chang H.Y."/>
            <person name="Liu Y.M."/>
            <person name="Wu K.M."/>
            <person name="Shu H.Y."/>
            <person name="Tsai S.F."/>
            <person name="Hsiao K.J."/>
            <person name="Hu W.S."/>
            <person name="Ng W.V."/>
        </authorList>
    </citation>
    <scope>NUCLEOTIDE SEQUENCE [LARGE SCALE GENOMIC DNA]</scope>
    <source>
        <strain evidence="1 2">M64</strain>
    </source>
</reference>
<proteinExistence type="predicted"/>
<dbReference type="RefSeq" id="WP_013354615.1">
    <property type="nucleotide sequence ID" value="NC_014921.1"/>
</dbReference>
<dbReference type="AlphaFoldDB" id="A0AB32XBF6"/>
<dbReference type="Proteomes" id="UP000007473">
    <property type="component" value="Chromosome"/>
</dbReference>
<protein>
    <recommendedName>
        <fullName evidence="3">SIS domain-containing protein</fullName>
    </recommendedName>
</protein>
<sequence length="130" mass="15078">MGPDAFVTVISHSFETAEVIKVCEILENKNINYALWTQSTSIAKLNALSILNLTNLAQHIKTSASLGSKISVYFLTDLIYFYLIFSLDPQLDKFYKINFKRDFWNSQQRKKYSKTSEKTVKIIKKRQKSQ</sequence>
<organism evidence="1 2">
    <name type="scientific">Mycoplasmopsis fermentans (strain M64)</name>
    <name type="common">Mycoplasma fermentans</name>
    <dbReference type="NCBI Taxonomy" id="943945"/>
    <lineage>
        <taxon>Bacteria</taxon>
        <taxon>Bacillati</taxon>
        <taxon>Mycoplasmatota</taxon>
        <taxon>Mycoplasmoidales</taxon>
        <taxon>Metamycoplasmataceae</taxon>
        <taxon>Mycoplasmopsis</taxon>
    </lineage>
</organism>
<dbReference type="KEGG" id="mfm:MfeM64YM_0402"/>
<dbReference type="Gene3D" id="3.40.50.10490">
    <property type="entry name" value="Glucose-6-phosphate isomerase like protein, domain 1"/>
    <property type="match status" value="1"/>
</dbReference>
<accession>A0AB32XBF6</accession>
<evidence type="ECO:0000313" key="2">
    <source>
        <dbReference type="Proteomes" id="UP000007473"/>
    </source>
</evidence>
<evidence type="ECO:0000313" key="1">
    <source>
        <dbReference type="EMBL" id="ADV34404.1"/>
    </source>
</evidence>
<evidence type="ECO:0008006" key="3">
    <source>
        <dbReference type="Google" id="ProtNLM"/>
    </source>
</evidence>
<dbReference type="EMBL" id="CP002458">
    <property type="protein sequence ID" value="ADV34404.1"/>
    <property type="molecule type" value="Genomic_DNA"/>
</dbReference>
<gene>
    <name evidence="1" type="ordered locus">MfeM64YM_0402</name>
</gene>
<name>A0AB32XBF6_MYCFM</name>